<reference evidence="2" key="2">
    <citation type="submission" date="2020-09" db="EMBL/GenBank/DDBJ databases">
        <authorList>
            <person name="Sun Q."/>
            <person name="Ohkuma M."/>
        </authorList>
    </citation>
    <scope>NUCLEOTIDE SEQUENCE</scope>
    <source>
        <strain evidence="2">JCM 4369</strain>
    </source>
</reference>
<keyword evidence="3" id="KW-1185">Reference proteome</keyword>
<feature type="region of interest" description="Disordered" evidence="1">
    <location>
        <begin position="1"/>
        <end position="39"/>
    </location>
</feature>
<dbReference type="Gene3D" id="3.40.50.1100">
    <property type="match status" value="1"/>
</dbReference>
<dbReference type="GO" id="GO:1901605">
    <property type="term" value="P:alpha-amino acid metabolic process"/>
    <property type="evidence" value="ECO:0007669"/>
    <property type="project" value="UniProtKB-ARBA"/>
</dbReference>
<name>A0A918MEL4_9ACTN</name>
<dbReference type="EMBL" id="BMTD01000018">
    <property type="protein sequence ID" value="GGV16532.1"/>
    <property type="molecule type" value="Genomic_DNA"/>
</dbReference>
<sequence>MTPAGRGRPERHPVCTRSGNGPGPDRGPHSYGGCGPHPCPAVRRPQPGPRCGWAYEVAAQERQSGVFFDTVAVCWVTGCTQVGMVAGFRSLEEAGGRRRRVIGIDASAEPAAT</sequence>
<evidence type="ECO:0000256" key="1">
    <source>
        <dbReference type="SAM" id="MobiDB-lite"/>
    </source>
</evidence>
<accession>A0A918MEL4</accession>
<gene>
    <name evidence="2" type="ORF">GCM10010260_64760</name>
</gene>
<comment type="caution">
    <text evidence="2">The sequence shown here is derived from an EMBL/GenBank/DDBJ whole genome shotgun (WGS) entry which is preliminary data.</text>
</comment>
<protein>
    <submittedName>
        <fullName evidence="2">Uncharacterized protein</fullName>
    </submittedName>
</protein>
<feature type="compositionally biased region" description="Gly residues" evidence="1">
    <location>
        <begin position="20"/>
        <end position="35"/>
    </location>
</feature>
<evidence type="ECO:0000313" key="2">
    <source>
        <dbReference type="EMBL" id="GGV16532.1"/>
    </source>
</evidence>
<dbReference type="Proteomes" id="UP000618795">
    <property type="component" value="Unassembled WGS sequence"/>
</dbReference>
<reference evidence="2" key="1">
    <citation type="journal article" date="2014" name="Int. J. Syst. Evol. Microbiol.">
        <title>Complete genome sequence of Corynebacterium casei LMG S-19264T (=DSM 44701T), isolated from a smear-ripened cheese.</title>
        <authorList>
            <consortium name="US DOE Joint Genome Institute (JGI-PGF)"/>
            <person name="Walter F."/>
            <person name="Albersmeier A."/>
            <person name="Kalinowski J."/>
            <person name="Ruckert C."/>
        </authorList>
    </citation>
    <scope>NUCLEOTIDE SEQUENCE</scope>
    <source>
        <strain evidence="2">JCM 4369</strain>
    </source>
</reference>
<dbReference type="InterPro" id="IPR036052">
    <property type="entry name" value="TrpB-like_PALP_sf"/>
</dbReference>
<organism evidence="2 3">
    <name type="scientific">Streptomyces filipinensis</name>
    <dbReference type="NCBI Taxonomy" id="66887"/>
    <lineage>
        <taxon>Bacteria</taxon>
        <taxon>Bacillati</taxon>
        <taxon>Actinomycetota</taxon>
        <taxon>Actinomycetes</taxon>
        <taxon>Kitasatosporales</taxon>
        <taxon>Streptomycetaceae</taxon>
        <taxon>Streptomyces</taxon>
    </lineage>
</organism>
<evidence type="ECO:0000313" key="3">
    <source>
        <dbReference type="Proteomes" id="UP000618795"/>
    </source>
</evidence>
<dbReference type="AlphaFoldDB" id="A0A918MEL4"/>
<proteinExistence type="predicted"/>
<dbReference type="SUPFAM" id="SSF53686">
    <property type="entry name" value="Tryptophan synthase beta subunit-like PLP-dependent enzymes"/>
    <property type="match status" value="1"/>
</dbReference>